<protein>
    <submittedName>
        <fullName evidence="1">Uncharacterized protein</fullName>
    </submittedName>
</protein>
<proteinExistence type="predicted"/>
<gene>
    <name evidence="1" type="ORF">SAMN04488118_106116</name>
</gene>
<organism evidence="1 2">
    <name type="scientific">Epibacterium ulvae</name>
    <dbReference type="NCBI Taxonomy" id="1156985"/>
    <lineage>
        <taxon>Bacteria</taxon>
        <taxon>Pseudomonadati</taxon>
        <taxon>Pseudomonadota</taxon>
        <taxon>Alphaproteobacteria</taxon>
        <taxon>Rhodobacterales</taxon>
        <taxon>Roseobacteraceae</taxon>
        <taxon>Epibacterium</taxon>
    </lineage>
</organism>
<sequence>MRRILNFTKLTGQIGAIIALSGCLQSTGLSFATTESPSRSHATGLTTIRFAEENVVLSAPAGFCFDRETLAETRENGFALLARCDVLSANTQSRNARDLGLITASVAPLAENQTPPDIAALKAAVPTGEIVDIREDLALPLVQVKADTTHPVQAAQTHWRGVFTQHRHMIALTLYAPDRGHLLTKQGALLLSEMAQRSNARAPQTKNADHVAQKSTAAAVLRPRLRPVL</sequence>
<name>A0A1G5QXX9_9RHOB</name>
<reference evidence="1 2" key="1">
    <citation type="submission" date="2016-10" db="EMBL/GenBank/DDBJ databases">
        <authorList>
            <person name="de Groot N.N."/>
        </authorList>
    </citation>
    <scope>NUCLEOTIDE SEQUENCE [LARGE SCALE GENOMIC DNA]</scope>
    <source>
        <strain evidence="1 2">U95</strain>
    </source>
</reference>
<dbReference type="Proteomes" id="UP000198767">
    <property type="component" value="Unassembled WGS sequence"/>
</dbReference>
<dbReference type="OrthoDB" id="7829925at2"/>
<dbReference type="RefSeq" id="WP_090218962.1">
    <property type="nucleotide sequence ID" value="NZ_FMWG01000006.1"/>
</dbReference>
<accession>A0A1G5QXX9</accession>
<evidence type="ECO:0000313" key="2">
    <source>
        <dbReference type="Proteomes" id="UP000198767"/>
    </source>
</evidence>
<keyword evidence="2" id="KW-1185">Reference proteome</keyword>
<dbReference type="STRING" id="1156985.SAMN04488118_106116"/>
<dbReference type="AlphaFoldDB" id="A0A1G5QXX9"/>
<evidence type="ECO:0000313" key="1">
    <source>
        <dbReference type="EMBL" id="SCZ65949.1"/>
    </source>
</evidence>
<dbReference type="PROSITE" id="PS51257">
    <property type="entry name" value="PROKAR_LIPOPROTEIN"/>
    <property type="match status" value="1"/>
</dbReference>
<dbReference type="EMBL" id="FMWG01000006">
    <property type="protein sequence ID" value="SCZ65949.1"/>
    <property type="molecule type" value="Genomic_DNA"/>
</dbReference>